<dbReference type="InterPro" id="IPR002762">
    <property type="entry name" value="CbiX-like"/>
</dbReference>
<comment type="caution">
    <text evidence="3">The sequence shown here is derived from an EMBL/GenBank/DDBJ whole genome shotgun (WGS) entry which is preliminary data.</text>
</comment>
<dbReference type="CDD" id="cd03416">
    <property type="entry name" value="CbiX_SirB_N"/>
    <property type="match status" value="1"/>
</dbReference>
<keyword evidence="2" id="KW-0456">Lyase</keyword>
<evidence type="ECO:0000313" key="4">
    <source>
        <dbReference type="Proteomes" id="UP000222531"/>
    </source>
</evidence>
<dbReference type="SUPFAM" id="SSF53800">
    <property type="entry name" value="Chelatase"/>
    <property type="match status" value="1"/>
</dbReference>
<dbReference type="Gene3D" id="3.40.50.1400">
    <property type="match status" value="2"/>
</dbReference>
<organism evidence="3 4">
    <name type="scientific">Streptomyces cinnamoneus</name>
    <name type="common">Streptoverticillium cinnamoneum</name>
    <dbReference type="NCBI Taxonomy" id="53446"/>
    <lineage>
        <taxon>Bacteria</taxon>
        <taxon>Bacillati</taxon>
        <taxon>Actinomycetota</taxon>
        <taxon>Actinomycetes</taxon>
        <taxon>Kitasatosporales</taxon>
        <taxon>Streptomycetaceae</taxon>
        <taxon>Streptomyces</taxon>
        <taxon>Streptomyces cinnamoneus group</taxon>
    </lineage>
</organism>
<dbReference type="GO" id="GO:0016829">
    <property type="term" value="F:lyase activity"/>
    <property type="evidence" value="ECO:0007669"/>
    <property type="project" value="UniProtKB-KW"/>
</dbReference>
<evidence type="ECO:0000256" key="2">
    <source>
        <dbReference type="ARBA" id="ARBA00023239"/>
    </source>
</evidence>
<dbReference type="PANTHER" id="PTHR33542:SF5">
    <property type="entry name" value="FERROCHELATASE CHE1"/>
    <property type="match status" value="1"/>
</dbReference>
<proteinExistence type="predicted"/>
<gene>
    <name evidence="3" type="ORF">BLA24_04695</name>
</gene>
<protein>
    <submittedName>
        <fullName evidence="3">Uncharacterized protein</fullName>
    </submittedName>
</protein>
<evidence type="ECO:0000256" key="1">
    <source>
        <dbReference type="ARBA" id="ARBA00022723"/>
    </source>
</evidence>
<dbReference type="EMBL" id="NHZO01000070">
    <property type="protein sequence ID" value="PHQ52968.1"/>
    <property type="molecule type" value="Genomic_DNA"/>
</dbReference>
<reference evidence="3 4" key="1">
    <citation type="journal article" date="2017" name="Biochemistry">
        <title>Identification of the Biosynthetic Pathway for the Antibiotic Bicyclomycin.</title>
        <authorList>
            <person name="Patteson J."/>
            <person name="Cai W."/>
            <person name="Johnson R.A."/>
            <person name="Santa Maria K."/>
            <person name="Li B."/>
        </authorList>
    </citation>
    <scope>NUCLEOTIDE SEQUENCE [LARGE SCALE GENOMIC DNA]</scope>
    <source>
        <strain evidence="3 4">ATCC 21532</strain>
    </source>
</reference>
<name>A0A2G1XP05_STRCJ</name>
<dbReference type="Pfam" id="PF01903">
    <property type="entry name" value="CbiX"/>
    <property type="match status" value="2"/>
</dbReference>
<accession>A0A2G1XP05</accession>
<dbReference type="OrthoDB" id="7345302at2"/>
<sequence length="221" mass="21928">MARVRSLRPCLEVRCGFLGLAAPGLAEVLARTAGRAVVVPLLLGTGYHVRVDIPAAVGAAGHLRTRTAGPLGPHPLLAEALGDRLGEAGWTGAPGGAVVLAAAGSRDPAAGAATGRMARMLAARLGAPVEPAFVGGASPTPAAAVAALRARGHGRVAVVPYLLAPGDFARRAAQPCGADVVGAPLGPHDAVARLVLRRYDEEAARVPVPECVAAGAGGGWG</sequence>
<dbReference type="AlphaFoldDB" id="A0A2G1XP05"/>
<keyword evidence="4" id="KW-1185">Reference proteome</keyword>
<dbReference type="GO" id="GO:0046872">
    <property type="term" value="F:metal ion binding"/>
    <property type="evidence" value="ECO:0007669"/>
    <property type="project" value="UniProtKB-KW"/>
</dbReference>
<dbReference type="Proteomes" id="UP000222531">
    <property type="component" value="Unassembled WGS sequence"/>
</dbReference>
<evidence type="ECO:0000313" key="3">
    <source>
        <dbReference type="EMBL" id="PHQ52968.1"/>
    </source>
</evidence>
<dbReference type="InterPro" id="IPR050963">
    <property type="entry name" value="Sirohydro_Cobaltochel/CbiX"/>
</dbReference>
<keyword evidence="1" id="KW-0479">Metal-binding</keyword>
<dbReference type="PANTHER" id="PTHR33542">
    <property type="entry name" value="SIROHYDROCHLORIN FERROCHELATASE, CHLOROPLASTIC"/>
    <property type="match status" value="1"/>
</dbReference>